<protein>
    <submittedName>
        <fullName evidence="2">Uncharacterized protein</fullName>
    </submittedName>
</protein>
<proteinExistence type="predicted"/>
<dbReference type="EMBL" id="FMJC01000001">
    <property type="protein sequence ID" value="SCM70065.1"/>
    <property type="molecule type" value="Genomic_DNA"/>
</dbReference>
<accession>A0A212KXP0</accession>
<evidence type="ECO:0000256" key="1">
    <source>
        <dbReference type="SAM" id="MobiDB-lite"/>
    </source>
</evidence>
<dbReference type="AlphaFoldDB" id="A0A212KXP0"/>
<dbReference type="RefSeq" id="WP_232088382.1">
    <property type="nucleotide sequence ID" value="NZ_LT608333.1"/>
</dbReference>
<feature type="compositionally biased region" description="Basic and acidic residues" evidence="1">
    <location>
        <begin position="183"/>
        <end position="194"/>
    </location>
</feature>
<organism evidence="2">
    <name type="scientific">uncultured Desulfovibrio sp</name>
    <dbReference type="NCBI Taxonomy" id="167968"/>
    <lineage>
        <taxon>Bacteria</taxon>
        <taxon>Pseudomonadati</taxon>
        <taxon>Thermodesulfobacteriota</taxon>
        <taxon>Desulfovibrionia</taxon>
        <taxon>Desulfovibrionales</taxon>
        <taxon>Desulfovibrionaceae</taxon>
        <taxon>Desulfovibrio</taxon>
        <taxon>environmental samples</taxon>
    </lineage>
</organism>
<reference evidence="2" key="1">
    <citation type="submission" date="2016-08" db="EMBL/GenBank/DDBJ databases">
        <authorList>
            <person name="Seilhamer J.J."/>
        </authorList>
    </citation>
    <scope>NUCLEOTIDE SEQUENCE</scope>
    <source>
        <strain evidence="2">86-1</strain>
    </source>
</reference>
<gene>
    <name evidence="2" type="ORF">KL86DES1_10165</name>
</gene>
<feature type="region of interest" description="Disordered" evidence="1">
    <location>
        <begin position="170"/>
        <end position="194"/>
    </location>
</feature>
<sequence length="194" mass="21420">MSEASSAGVKEHAIQPYFDMEGFLVMSQETRLGGAVFERLVELWGKWLSQLKVREITTGKISYLAVWLPEEVELEVDEAWGKSASDGFMINNLAQFMCMSAVQMMLPQVEDAGCAPSPRPTEALRAVLSELGLEYRPGASVLSRRYAVVTHFPFRGGCEICHLQDQCPKGQGQAESSSILLPGHERGADEEKPQ</sequence>
<evidence type="ECO:0000313" key="2">
    <source>
        <dbReference type="EMBL" id="SCM70065.1"/>
    </source>
</evidence>
<name>A0A212KXP0_9BACT</name>